<keyword evidence="1" id="KW-0732">Signal</keyword>
<evidence type="ECO:0000313" key="2">
    <source>
        <dbReference type="EMBL" id="KAL0923512.1"/>
    </source>
</evidence>
<dbReference type="AlphaFoldDB" id="A0ABD0VLX3"/>
<proteinExistence type="predicted"/>
<comment type="caution">
    <text evidence="2">The sequence shown here is derived from an EMBL/GenBank/DDBJ whole genome shotgun (WGS) entry which is preliminary data.</text>
</comment>
<organism evidence="2 3">
    <name type="scientific">Dendrobium thyrsiflorum</name>
    <name type="common">Pinecone-like raceme dendrobium</name>
    <name type="synonym">Orchid</name>
    <dbReference type="NCBI Taxonomy" id="117978"/>
    <lineage>
        <taxon>Eukaryota</taxon>
        <taxon>Viridiplantae</taxon>
        <taxon>Streptophyta</taxon>
        <taxon>Embryophyta</taxon>
        <taxon>Tracheophyta</taxon>
        <taxon>Spermatophyta</taxon>
        <taxon>Magnoliopsida</taxon>
        <taxon>Liliopsida</taxon>
        <taxon>Asparagales</taxon>
        <taxon>Orchidaceae</taxon>
        <taxon>Epidendroideae</taxon>
        <taxon>Malaxideae</taxon>
        <taxon>Dendrobiinae</taxon>
        <taxon>Dendrobium</taxon>
    </lineage>
</organism>
<gene>
    <name evidence="2" type="ORF">M5K25_007572</name>
</gene>
<reference evidence="2 3" key="1">
    <citation type="journal article" date="2024" name="Plant Biotechnol. J.">
        <title>Dendrobium thyrsiflorum genome and its molecular insights into genes involved in important horticultural traits.</title>
        <authorList>
            <person name="Chen B."/>
            <person name="Wang J.Y."/>
            <person name="Zheng P.J."/>
            <person name="Li K.L."/>
            <person name="Liang Y.M."/>
            <person name="Chen X.F."/>
            <person name="Zhang C."/>
            <person name="Zhao X."/>
            <person name="He X."/>
            <person name="Zhang G.Q."/>
            <person name="Liu Z.J."/>
            <person name="Xu Q."/>
        </authorList>
    </citation>
    <scope>NUCLEOTIDE SEQUENCE [LARGE SCALE GENOMIC DNA]</scope>
    <source>
        <strain evidence="2">GZMU011</strain>
    </source>
</reference>
<keyword evidence="3" id="KW-1185">Reference proteome</keyword>
<feature type="signal peptide" evidence="1">
    <location>
        <begin position="1"/>
        <end position="24"/>
    </location>
</feature>
<protein>
    <submittedName>
        <fullName evidence="2">Uncharacterized protein</fullName>
    </submittedName>
</protein>
<dbReference type="EMBL" id="JANQDX010000006">
    <property type="protein sequence ID" value="KAL0923512.1"/>
    <property type="molecule type" value="Genomic_DNA"/>
</dbReference>
<name>A0ABD0VLX3_DENTH</name>
<evidence type="ECO:0000313" key="3">
    <source>
        <dbReference type="Proteomes" id="UP001552299"/>
    </source>
</evidence>
<sequence length="68" mass="7493">MSGIPVISSLSLLFCLLLLVGVDGKEGNRRDVYVVYMGAIPSQASENTLKENHIQLLSSILPRFDLFI</sequence>
<evidence type="ECO:0000256" key="1">
    <source>
        <dbReference type="SAM" id="SignalP"/>
    </source>
</evidence>
<feature type="chain" id="PRO_5044768641" evidence="1">
    <location>
        <begin position="25"/>
        <end position="68"/>
    </location>
</feature>
<accession>A0ABD0VLX3</accession>
<dbReference type="Proteomes" id="UP001552299">
    <property type="component" value="Unassembled WGS sequence"/>
</dbReference>